<comment type="caution">
    <text evidence="14">Lacks conserved residue(s) required for the propagation of feature annotation.</text>
</comment>
<dbReference type="STRING" id="1778262.MHIR_DE00059"/>
<keyword evidence="7 14" id="KW-0812">Transmembrane</keyword>
<keyword evidence="12 14" id="KW-0472">Membrane</keyword>
<dbReference type="AlphaFoldDB" id="A0A143WS44"/>
<evidence type="ECO:0000256" key="14">
    <source>
        <dbReference type="HAMAP-Rule" id="MF_02081"/>
    </source>
</evidence>
<evidence type="ECO:0000313" key="18">
    <source>
        <dbReference type="Proteomes" id="UP000095322"/>
    </source>
</evidence>
<dbReference type="Proteomes" id="UP000095322">
    <property type="component" value="Chromosome I"/>
</dbReference>
<keyword evidence="10 14" id="KW-0573">Peptidoglycan synthesis</keyword>
<evidence type="ECO:0000313" key="17">
    <source>
        <dbReference type="EMBL" id="CUX96421.1"/>
    </source>
</evidence>
<dbReference type="SUPFAM" id="SSF56519">
    <property type="entry name" value="Penicillin binding protein dimerisation domain"/>
    <property type="match status" value="1"/>
</dbReference>
<evidence type="ECO:0000256" key="1">
    <source>
        <dbReference type="ARBA" id="ARBA00004167"/>
    </source>
</evidence>
<accession>A0A143WS44</accession>
<keyword evidence="11 14" id="KW-1133">Transmembrane helix</keyword>
<dbReference type="InterPro" id="IPR012338">
    <property type="entry name" value="Beta-lactam/transpept-like"/>
</dbReference>
<dbReference type="GO" id="GO:0008658">
    <property type="term" value="F:penicillin binding"/>
    <property type="evidence" value="ECO:0007669"/>
    <property type="project" value="UniProtKB-UniRule"/>
</dbReference>
<evidence type="ECO:0000256" key="13">
    <source>
        <dbReference type="ARBA" id="ARBA00023316"/>
    </source>
</evidence>
<evidence type="ECO:0000256" key="6">
    <source>
        <dbReference type="ARBA" id="ARBA00022670"/>
    </source>
</evidence>
<evidence type="ECO:0000256" key="11">
    <source>
        <dbReference type="ARBA" id="ARBA00022989"/>
    </source>
</evidence>
<comment type="similarity">
    <text evidence="14">Belongs to the transpeptidase family. MrdA subfamily.</text>
</comment>
<dbReference type="RefSeq" id="WP_067565239.1">
    <property type="nucleotide sequence ID" value="NZ_LN999833.1"/>
</dbReference>
<dbReference type="EC" id="3.4.16.4" evidence="14"/>
<sequence length="634" mass="71799">MKIERNPFRDYSAESLLFMRRALLAFAGILLLSGVLIVNLYHLQITCFEDYCTRSNDNRIKLVPIAPSRGIIYDRNGIPLALNRTIYQLELVPEEIDDLAQTLADLRPIVDLIDDDIANFEKERKRSRRFTSLPIKVGLTDVQQARFAVNQYRFPGFEVKGYQRRYYPYGSALTHVIGYVSKINDRDVERLGQEGVLSNYAATHDIGKLGIERYYESTLHGKTGYEEVEVNNRGRVIRQLREQPPQAGQDITLTLDLNLQQYIEKLLAGSRSAVVVIDPRNGGIRALVSNPSYDPNRFVDGISRKEYHALLEDQNRPLINRATQGVYPPASTVKPYISVSALTLGIINKNFSLFDPGWWQLPGSEKRYRDWKRWGHGRLNVTRALEESADTFFYQVAYDMGIERLSAWMTKFGYGQYTDIDLSEEYAGVMPTREWKISHFKKPWYQGDTIPVGIGQGYWTATPMQMSKALMTLINDGVVRTPHLLSGTQRNGRQVPYHQPDHLQIGDPHSGFWEIAKDGMYGVANRPNGTAHKSFADAPYKVAAKSGTSQVYSMKANETYNAQKIAERLRDHKLMTAFAPYDKPTVGVVIILENGGIGPTVGTITRKILDHILLSNKTADLHAESISTLGLERD</sequence>
<comment type="subcellular location">
    <subcellularLocation>
        <location evidence="14">Cell inner membrane</location>
        <topology evidence="14">Single-pass membrane protein</topology>
    </subcellularLocation>
    <subcellularLocation>
        <location evidence="2">Cell membrane</location>
    </subcellularLocation>
    <subcellularLocation>
        <location evidence="1">Membrane</location>
        <topology evidence="1">Single-pass membrane protein</topology>
    </subcellularLocation>
</comment>
<dbReference type="Gene3D" id="3.30.1390.30">
    <property type="entry name" value="Penicillin-binding protein 2a, domain 3"/>
    <property type="match status" value="1"/>
</dbReference>
<dbReference type="InterPro" id="IPR005311">
    <property type="entry name" value="PBP_dimer"/>
</dbReference>
<evidence type="ECO:0000259" key="16">
    <source>
        <dbReference type="Pfam" id="PF03717"/>
    </source>
</evidence>
<protein>
    <recommendedName>
        <fullName evidence="14">Peptidoglycan D,D-transpeptidase MrdA</fullName>
        <ecNumber evidence="14">3.4.16.4</ecNumber>
    </recommendedName>
    <alternativeName>
        <fullName evidence="14">Penicillin-binding protein 2</fullName>
        <shortName evidence="14">PBP-2</shortName>
    </alternativeName>
</protein>
<comment type="function">
    <text evidence="14">Catalyzes cross-linking of the peptidoglycan cell wall.</text>
</comment>
<evidence type="ECO:0000256" key="5">
    <source>
        <dbReference type="ARBA" id="ARBA00022645"/>
    </source>
</evidence>
<dbReference type="UniPathway" id="UPA00219"/>
<evidence type="ECO:0000256" key="12">
    <source>
        <dbReference type="ARBA" id="ARBA00023136"/>
    </source>
</evidence>
<gene>
    <name evidence="17" type="primary">spoVD</name>
    <name evidence="14" type="synonym">mrdA</name>
    <name evidence="17" type="ORF">MHIR_DE00059</name>
</gene>
<dbReference type="Gene3D" id="3.90.1310.10">
    <property type="entry name" value="Penicillin-binding protein 2a (Domain 2)"/>
    <property type="match status" value="1"/>
</dbReference>
<reference evidence="18" key="1">
    <citation type="submission" date="2016-01" db="EMBL/GenBank/DDBJ databases">
        <authorList>
            <person name="Husnik F."/>
        </authorList>
    </citation>
    <scope>NUCLEOTIDE SEQUENCE [LARGE SCALE GENOMIC DNA]</scope>
</reference>
<dbReference type="GO" id="GO:0005886">
    <property type="term" value="C:plasma membrane"/>
    <property type="evidence" value="ECO:0007669"/>
    <property type="project" value="UniProtKB-SubCell"/>
</dbReference>
<dbReference type="GO" id="GO:0009002">
    <property type="term" value="F:serine-type D-Ala-D-Ala carboxypeptidase activity"/>
    <property type="evidence" value="ECO:0007669"/>
    <property type="project" value="UniProtKB-UniRule"/>
</dbReference>
<evidence type="ECO:0000259" key="15">
    <source>
        <dbReference type="Pfam" id="PF00905"/>
    </source>
</evidence>
<comment type="pathway">
    <text evidence="14">Cell wall biogenesis; peptidoglycan biosynthesis.</text>
</comment>
<dbReference type="FunFam" id="3.40.710.10:FF:000004">
    <property type="entry name" value="Peptidoglycan D,D-transpeptidase MrdA"/>
    <property type="match status" value="1"/>
</dbReference>
<evidence type="ECO:0000256" key="10">
    <source>
        <dbReference type="ARBA" id="ARBA00022984"/>
    </source>
</evidence>
<organism evidence="17 18">
    <name type="scientific">Candidatus Doolittlea endobia</name>
    <dbReference type="NCBI Taxonomy" id="1778262"/>
    <lineage>
        <taxon>Bacteria</taxon>
        <taxon>Pseudomonadati</taxon>
        <taxon>Pseudomonadota</taxon>
        <taxon>Gammaproteobacteria</taxon>
        <taxon>Enterobacterales</taxon>
        <taxon>Enterobacteriaceae</taxon>
        <taxon>Candidatus Doolittlea</taxon>
    </lineage>
</organism>
<dbReference type="PANTHER" id="PTHR30627:SF2">
    <property type="entry name" value="PEPTIDOGLYCAN D,D-TRANSPEPTIDASE MRDA"/>
    <property type="match status" value="1"/>
</dbReference>
<keyword evidence="18" id="KW-1185">Reference proteome</keyword>
<dbReference type="OrthoDB" id="9766847at2"/>
<keyword evidence="4 14" id="KW-0997">Cell inner membrane</keyword>
<proteinExistence type="inferred from homology"/>
<name>A0A143WS44_9ENTR</name>
<dbReference type="Pfam" id="PF03717">
    <property type="entry name" value="PBP_dimer"/>
    <property type="match status" value="1"/>
</dbReference>
<feature type="transmembrane region" description="Helical" evidence="14">
    <location>
        <begin position="21"/>
        <end position="43"/>
    </location>
</feature>
<evidence type="ECO:0000256" key="7">
    <source>
        <dbReference type="ARBA" id="ARBA00022692"/>
    </source>
</evidence>
<dbReference type="InterPro" id="IPR017790">
    <property type="entry name" value="Penicillin-binding_protein_2"/>
</dbReference>
<feature type="domain" description="Penicillin-binding protein transpeptidase" evidence="15">
    <location>
        <begin position="273"/>
        <end position="609"/>
    </location>
</feature>
<evidence type="ECO:0000256" key="4">
    <source>
        <dbReference type="ARBA" id="ARBA00022519"/>
    </source>
</evidence>
<dbReference type="GO" id="GO:0009252">
    <property type="term" value="P:peptidoglycan biosynthetic process"/>
    <property type="evidence" value="ECO:0007669"/>
    <property type="project" value="UniProtKB-UniRule"/>
</dbReference>
<dbReference type="InterPro" id="IPR050515">
    <property type="entry name" value="Beta-lactam/transpept"/>
</dbReference>
<dbReference type="GO" id="GO:0008360">
    <property type="term" value="P:regulation of cell shape"/>
    <property type="evidence" value="ECO:0007669"/>
    <property type="project" value="UniProtKB-KW"/>
</dbReference>
<dbReference type="SUPFAM" id="SSF56601">
    <property type="entry name" value="beta-lactamase/transpeptidase-like"/>
    <property type="match status" value="1"/>
</dbReference>
<dbReference type="GO" id="GO:0071555">
    <property type="term" value="P:cell wall organization"/>
    <property type="evidence" value="ECO:0007669"/>
    <property type="project" value="UniProtKB-KW"/>
</dbReference>
<evidence type="ECO:0000256" key="2">
    <source>
        <dbReference type="ARBA" id="ARBA00004236"/>
    </source>
</evidence>
<feature type="active site" description="Acyl-ester intermediate" evidence="14">
    <location>
        <position position="331"/>
    </location>
</feature>
<keyword evidence="8 14" id="KW-0378">Hydrolase</keyword>
<dbReference type="InterPro" id="IPR036138">
    <property type="entry name" value="PBP_dimer_sf"/>
</dbReference>
<dbReference type="Pfam" id="PF00905">
    <property type="entry name" value="Transpeptidase"/>
    <property type="match status" value="1"/>
</dbReference>
<dbReference type="KEGG" id="den:MHIR_DE00059"/>
<comment type="catalytic activity">
    <reaction evidence="14">
        <text>Preferential cleavage: (Ac)2-L-Lys-D-Ala-|-D-Ala. Also transpeptidation of peptidyl-alanyl moieties that are N-acyl substituents of D-alanine.</text>
        <dbReference type="EC" id="3.4.16.4"/>
    </reaction>
</comment>
<dbReference type="GO" id="GO:0071972">
    <property type="term" value="F:peptidoglycan L,D-transpeptidase activity"/>
    <property type="evidence" value="ECO:0007669"/>
    <property type="project" value="TreeGrafter"/>
</dbReference>
<dbReference type="NCBIfam" id="NF008061">
    <property type="entry name" value="PRK10795.1"/>
    <property type="match status" value="1"/>
</dbReference>
<dbReference type="FunFam" id="3.90.1310.10:FF:000001">
    <property type="entry name" value="Peptidoglycan D,D-transpeptidase MrdA"/>
    <property type="match status" value="1"/>
</dbReference>
<evidence type="ECO:0000256" key="3">
    <source>
        <dbReference type="ARBA" id="ARBA00022475"/>
    </source>
</evidence>
<feature type="domain" description="Penicillin-binding protein dimerisation" evidence="16">
    <location>
        <begin position="65"/>
        <end position="240"/>
    </location>
</feature>
<dbReference type="PATRIC" id="fig|1778262.3.peg.106"/>
<dbReference type="GO" id="GO:0006508">
    <property type="term" value="P:proteolysis"/>
    <property type="evidence" value="ECO:0007669"/>
    <property type="project" value="UniProtKB-KW"/>
</dbReference>
<dbReference type="EMBL" id="LN999833">
    <property type="protein sequence ID" value="CUX96421.1"/>
    <property type="molecule type" value="Genomic_DNA"/>
</dbReference>
<dbReference type="FunFam" id="3.30.1390.30:FF:000001">
    <property type="entry name" value="Peptidoglycan D,D-transpeptidase MrdA"/>
    <property type="match status" value="1"/>
</dbReference>
<dbReference type="PANTHER" id="PTHR30627">
    <property type="entry name" value="PEPTIDOGLYCAN D,D-TRANSPEPTIDASE"/>
    <property type="match status" value="1"/>
</dbReference>
<dbReference type="InterPro" id="IPR001460">
    <property type="entry name" value="PCN-bd_Tpept"/>
</dbReference>
<keyword evidence="13 14" id="KW-0961">Cell wall biogenesis/degradation</keyword>
<keyword evidence="3 14" id="KW-1003">Cell membrane</keyword>
<keyword evidence="9 14" id="KW-0133">Cell shape</keyword>
<keyword evidence="6 14" id="KW-0645">Protease</keyword>
<dbReference type="NCBIfam" id="TIGR03423">
    <property type="entry name" value="pbp2_mrdA"/>
    <property type="match status" value="1"/>
</dbReference>
<dbReference type="Gene3D" id="3.40.710.10">
    <property type="entry name" value="DD-peptidase/beta-lactamase superfamily"/>
    <property type="match status" value="1"/>
</dbReference>
<dbReference type="HAMAP" id="MF_02081">
    <property type="entry name" value="MrdA_transpept"/>
    <property type="match status" value="1"/>
</dbReference>
<keyword evidence="5 14" id="KW-0121">Carboxypeptidase</keyword>
<evidence type="ECO:0000256" key="8">
    <source>
        <dbReference type="ARBA" id="ARBA00022801"/>
    </source>
</evidence>
<evidence type="ECO:0000256" key="9">
    <source>
        <dbReference type="ARBA" id="ARBA00022960"/>
    </source>
</evidence>